<protein>
    <submittedName>
        <fullName evidence="2">Uncharacterized protein</fullName>
    </submittedName>
</protein>
<keyword evidence="3" id="KW-1185">Reference proteome</keyword>
<evidence type="ECO:0000313" key="3">
    <source>
        <dbReference type="Proteomes" id="UP001589789"/>
    </source>
</evidence>
<dbReference type="Proteomes" id="UP001589789">
    <property type="component" value="Unassembled WGS sequence"/>
</dbReference>
<feature type="region of interest" description="Disordered" evidence="1">
    <location>
        <begin position="139"/>
        <end position="171"/>
    </location>
</feature>
<comment type="caution">
    <text evidence="2">The sequence shown here is derived from an EMBL/GenBank/DDBJ whole genome shotgun (WGS) entry which is preliminary data.</text>
</comment>
<accession>A0ABV6ILZ3</accession>
<organism evidence="2 3">
    <name type="scientific">Muricoccus vinaceus</name>
    <dbReference type="NCBI Taxonomy" id="424704"/>
    <lineage>
        <taxon>Bacteria</taxon>
        <taxon>Pseudomonadati</taxon>
        <taxon>Pseudomonadota</taxon>
        <taxon>Alphaproteobacteria</taxon>
        <taxon>Acetobacterales</taxon>
        <taxon>Roseomonadaceae</taxon>
        <taxon>Muricoccus</taxon>
    </lineage>
</organism>
<dbReference type="RefSeq" id="WP_377048419.1">
    <property type="nucleotide sequence ID" value="NZ_JBHLVZ010000002.1"/>
</dbReference>
<evidence type="ECO:0000256" key="1">
    <source>
        <dbReference type="SAM" id="MobiDB-lite"/>
    </source>
</evidence>
<evidence type="ECO:0000313" key="2">
    <source>
        <dbReference type="EMBL" id="MFC0384367.1"/>
    </source>
</evidence>
<name>A0ABV6ILZ3_9PROT</name>
<gene>
    <name evidence="2" type="ORF">ACFFIC_02235</name>
</gene>
<proteinExistence type="predicted"/>
<dbReference type="EMBL" id="JBHLVZ010000002">
    <property type="protein sequence ID" value="MFC0384367.1"/>
    <property type="molecule type" value="Genomic_DNA"/>
</dbReference>
<sequence length="171" mass="18012">MPWIDILPTPRGLSGGRDPRVTVARRSFKNGSARLCVGISGPLLAELGWPQVGQARVQHDPETGRLRLSADGQIKIRKTGPKSTGASIDFAWTASPDTKRAELAQHTVEDGALIVTLPDWAAPQRAGIAGAQAAADAARARMAEPPANGRPAYVPVSDRVKDPTALGGRRG</sequence>
<reference evidence="2 3" key="1">
    <citation type="submission" date="2024-09" db="EMBL/GenBank/DDBJ databases">
        <authorList>
            <person name="Sun Q."/>
            <person name="Mori K."/>
        </authorList>
    </citation>
    <scope>NUCLEOTIDE SEQUENCE [LARGE SCALE GENOMIC DNA]</scope>
    <source>
        <strain evidence="2 3">CCM 7468</strain>
    </source>
</reference>